<dbReference type="EMBL" id="BARW01039934">
    <property type="protein sequence ID" value="GAJ23646.1"/>
    <property type="molecule type" value="Genomic_DNA"/>
</dbReference>
<reference evidence="1" key="1">
    <citation type="journal article" date="2014" name="Front. Microbiol.">
        <title>High frequency of phylogenetically diverse reductive dehalogenase-homologous genes in deep subseafloor sedimentary metagenomes.</title>
        <authorList>
            <person name="Kawai M."/>
            <person name="Futagami T."/>
            <person name="Toyoda A."/>
            <person name="Takaki Y."/>
            <person name="Nishi S."/>
            <person name="Hori S."/>
            <person name="Arai W."/>
            <person name="Tsubouchi T."/>
            <person name="Morono Y."/>
            <person name="Uchiyama I."/>
            <person name="Ito T."/>
            <person name="Fujiyama A."/>
            <person name="Inagaki F."/>
            <person name="Takami H."/>
        </authorList>
    </citation>
    <scope>NUCLEOTIDE SEQUENCE</scope>
    <source>
        <strain evidence="1">Expedition CK06-06</strain>
    </source>
</reference>
<proteinExistence type="predicted"/>
<evidence type="ECO:0000313" key="1">
    <source>
        <dbReference type="EMBL" id="GAJ23646.1"/>
    </source>
</evidence>
<feature type="non-terminal residue" evidence="1">
    <location>
        <position position="132"/>
    </location>
</feature>
<feature type="non-terminal residue" evidence="1">
    <location>
        <position position="1"/>
    </location>
</feature>
<protein>
    <submittedName>
        <fullName evidence="1">Uncharacterized protein</fullName>
    </submittedName>
</protein>
<dbReference type="AlphaFoldDB" id="X1VXF1"/>
<comment type="caution">
    <text evidence="1">The sequence shown here is derived from an EMBL/GenBank/DDBJ whole genome shotgun (WGS) entry which is preliminary data.</text>
</comment>
<gene>
    <name evidence="1" type="ORF">S12H4_60602</name>
</gene>
<organism evidence="1">
    <name type="scientific">marine sediment metagenome</name>
    <dbReference type="NCBI Taxonomy" id="412755"/>
    <lineage>
        <taxon>unclassified sequences</taxon>
        <taxon>metagenomes</taxon>
        <taxon>ecological metagenomes</taxon>
    </lineage>
</organism>
<name>X1VXF1_9ZZZZ</name>
<sequence length="132" mass="15391">LVWPDLLELNNLLDHLPEPNIGYAGAYFRFLLGKFIELLPHREIRSALRWIREGLTTIPQFSLLRRVNELILLKAIEHIDNEEISESLIETLCALIIDDQYLNENKPNSLINPVLKNNSDVRRTLLRNILLK</sequence>
<accession>X1VXF1</accession>